<evidence type="ECO:0000313" key="3">
    <source>
        <dbReference type="Proteomes" id="UP001589709"/>
    </source>
</evidence>
<reference evidence="2 3" key="1">
    <citation type="submission" date="2024-09" db="EMBL/GenBank/DDBJ databases">
        <authorList>
            <person name="Sun Q."/>
            <person name="Mori K."/>
        </authorList>
    </citation>
    <scope>NUCLEOTIDE SEQUENCE [LARGE SCALE GENOMIC DNA]</scope>
    <source>
        <strain evidence="2 3">JCM 6917</strain>
    </source>
</reference>
<sequence length="68" mass="7242">MTGGRRDQRVAAGRHTTPAELETKAGPVRRAIAVDGEVGLDGLDLRPARPLAAPADSVLLSRRRAKFP</sequence>
<dbReference type="RefSeq" id="WP_381348949.1">
    <property type="nucleotide sequence ID" value="NZ_JBHMCY010000061.1"/>
</dbReference>
<feature type="region of interest" description="Disordered" evidence="1">
    <location>
        <begin position="1"/>
        <end position="26"/>
    </location>
</feature>
<name>A0ABV5N8L8_9ACTN</name>
<evidence type="ECO:0000313" key="2">
    <source>
        <dbReference type="EMBL" id="MFB9466119.1"/>
    </source>
</evidence>
<organism evidence="2 3">
    <name type="scientific">Streptomyces cinereospinus</name>
    <dbReference type="NCBI Taxonomy" id="285561"/>
    <lineage>
        <taxon>Bacteria</taxon>
        <taxon>Bacillati</taxon>
        <taxon>Actinomycetota</taxon>
        <taxon>Actinomycetes</taxon>
        <taxon>Kitasatosporales</taxon>
        <taxon>Streptomycetaceae</taxon>
        <taxon>Streptomyces</taxon>
    </lineage>
</organism>
<comment type="caution">
    <text evidence="2">The sequence shown here is derived from an EMBL/GenBank/DDBJ whole genome shotgun (WGS) entry which is preliminary data.</text>
</comment>
<gene>
    <name evidence="2" type="ORF">ACFF45_26270</name>
</gene>
<protein>
    <submittedName>
        <fullName evidence="2">Uncharacterized protein</fullName>
    </submittedName>
</protein>
<evidence type="ECO:0000256" key="1">
    <source>
        <dbReference type="SAM" id="MobiDB-lite"/>
    </source>
</evidence>
<dbReference type="Proteomes" id="UP001589709">
    <property type="component" value="Unassembled WGS sequence"/>
</dbReference>
<dbReference type="EMBL" id="JBHMCY010000061">
    <property type="protein sequence ID" value="MFB9466119.1"/>
    <property type="molecule type" value="Genomic_DNA"/>
</dbReference>
<accession>A0ABV5N8L8</accession>
<keyword evidence="3" id="KW-1185">Reference proteome</keyword>
<proteinExistence type="predicted"/>